<keyword evidence="3" id="KW-1185">Reference proteome</keyword>
<dbReference type="Proteomes" id="UP001595909">
    <property type="component" value="Unassembled WGS sequence"/>
</dbReference>
<feature type="domain" description="SCP2" evidence="1">
    <location>
        <begin position="23"/>
        <end position="112"/>
    </location>
</feature>
<dbReference type="EMBL" id="JBHSIM010000013">
    <property type="protein sequence ID" value="MFC4832100.1"/>
    <property type="molecule type" value="Genomic_DNA"/>
</dbReference>
<proteinExistence type="predicted"/>
<organism evidence="2 3">
    <name type="scientific">Actinomycetospora chibensis</name>
    <dbReference type="NCBI Taxonomy" id="663606"/>
    <lineage>
        <taxon>Bacteria</taxon>
        <taxon>Bacillati</taxon>
        <taxon>Actinomycetota</taxon>
        <taxon>Actinomycetes</taxon>
        <taxon>Pseudonocardiales</taxon>
        <taxon>Pseudonocardiaceae</taxon>
        <taxon>Actinomycetospora</taxon>
    </lineage>
</organism>
<gene>
    <name evidence="2" type="ORF">ACFPEL_06725</name>
</gene>
<dbReference type="Pfam" id="PF02036">
    <property type="entry name" value="SCP2"/>
    <property type="match status" value="1"/>
</dbReference>
<sequence length="135" mass="14598">MPGFADEDELNRYVGGIFEAAMADPETGPKLADTGLVLRMECTDPESNLTIDLPGKVVHQGLDGPEPGATMVMSTETANAYWQGKVNLPFAMARGKVKVKGEMSKLLALAPLSKKLFPTYVETLKRDGRDDLVVT</sequence>
<name>A0ABV9RIF6_9PSEU</name>
<reference evidence="3" key="1">
    <citation type="journal article" date="2019" name="Int. J. Syst. Evol. Microbiol.">
        <title>The Global Catalogue of Microorganisms (GCM) 10K type strain sequencing project: providing services to taxonomists for standard genome sequencing and annotation.</title>
        <authorList>
            <consortium name="The Broad Institute Genomics Platform"/>
            <consortium name="The Broad Institute Genome Sequencing Center for Infectious Disease"/>
            <person name="Wu L."/>
            <person name="Ma J."/>
        </authorList>
    </citation>
    <scope>NUCLEOTIDE SEQUENCE [LARGE SCALE GENOMIC DNA]</scope>
    <source>
        <strain evidence="3">CCUG 50347</strain>
    </source>
</reference>
<evidence type="ECO:0000313" key="2">
    <source>
        <dbReference type="EMBL" id="MFC4832100.1"/>
    </source>
</evidence>
<dbReference type="InterPro" id="IPR003033">
    <property type="entry name" value="SCP2_sterol-bd_dom"/>
</dbReference>
<dbReference type="InterPro" id="IPR036527">
    <property type="entry name" value="SCP2_sterol-bd_dom_sf"/>
</dbReference>
<protein>
    <submittedName>
        <fullName evidence="2">SCP2 sterol-binding domain-containing protein</fullName>
    </submittedName>
</protein>
<dbReference type="RefSeq" id="WP_274189773.1">
    <property type="nucleotide sequence ID" value="NZ_BAABHN010000013.1"/>
</dbReference>
<accession>A0ABV9RIF6</accession>
<dbReference type="SUPFAM" id="SSF55718">
    <property type="entry name" value="SCP-like"/>
    <property type="match status" value="1"/>
</dbReference>
<evidence type="ECO:0000259" key="1">
    <source>
        <dbReference type="Pfam" id="PF02036"/>
    </source>
</evidence>
<comment type="caution">
    <text evidence="2">The sequence shown here is derived from an EMBL/GenBank/DDBJ whole genome shotgun (WGS) entry which is preliminary data.</text>
</comment>
<dbReference type="Gene3D" id="3.30.1050.10">
    <property type="entry name" value="SCP2 sterol-binding domain"/>
    <property type="match status" value="1"/>
</dbReference>
<evidence type="ECO:0000313" key="3">
    <source>
        <dbReference type="Proteomes" id="UP001595909"/>
    </source>
</evidence>